<dbReference type="Proteomes" id="UP000306420">
    <property type="component" value="Unassembled WGS sequence"/>
</dbReference>
<reference evidence="4 5" key="1">
    <citation type="submission" date="2019-05" db="EMBL/GenBank/DDBJ databases">
        <title>The metagenome of a microbial culture collection derived from dairy environment covers the genomic content of the human microbiome.</title>
        <authorList>
            <person name="Roder T."/>
            <person name="Wuthrich D."/>
            <person name="Sattari Z."/>
            <person name="Von Ah U."/>
            <person name="Bar C."/>
            <person name="Ronchi F."/>
            <person name="Macpherson A.J."/>
            <person name="Ganal-Vonarburg S.C."/>
            <person name="Bruggmann R."/>
            <person name="Vergeres G."/>
        </authorList>
    </citation>
    <scope>NUCLEOTIDE SEQUENCE [LARGE SCALE GENOMIC DNA]</scope>
    <source>
        <strain evidence="4 5">FAM 24227</strain>
    </source>
</reference>
<dbReference type="InterPro" id="IPR000089">
    <property type="entry name" value="Biotin_lipoyl"/>
</dbReference>
<dbReference type="PANTHER" id="PTHR45266">
    <property type="entry name" value="OXALOACETATE DECARBOXYLASE ALPHA CHAIN"/>
    <property type="match status" value="1"/>
</dbReference>
<dbReference type="InterPro" id="IPR001882">
    <property type="entry name" value="Biotin_BS"/>
</dbReference>
<name>A0A5R9EJ78_9LACT</name>
<evidence type="ECO:0000256" key="2">
    <source>
        <dbReference type="SAM" id="MobiDB-lite"/>
    </source>
</evidence>
<feature type="domain" description="Lipoyl-binding" evidence="3">
    <location>
        <begin position="39"/>
        <end position="119"/>
    </location>
</feature>
<dbReference type="PROSITE" id="PS50968">
    <property type="entry name" value="BIOTINYL_LIPOYL"/>
    <property type="match status" value="1"/>
</dbReference>
<proteinExistence type="predicted"/>
<dbReference type="InterPro" id="IPR011053">
    <property type="entry name" value="Single_hybrid_motif"/>
</dbReference>
<dbReference type="Pfam" id="PF00364">
    <property type="entry name" value="Biotin_lipoyl"/>
    <property type="match status" value="1"/>
</dbReference>
<dbReference type="OrthoDB" id="9812676at2"/>
<comment type="caution">
    <text evidence="4">The sequence shown here is derived from an EMBL/GenBank/DDBJ whole genome shotgun (WGS) entry which is preliminary data.</text>
</comment>
<evidence type="ECO:0000256" key="1">
    <source>
        <dbReference type="ARBA" id="ARBA00023267"/>
    </source>
</evidence>
<dbReference type="CDD" id="cd06850">
    <property type="entry name" value="biotinyl_domain"/>
    <property type="match status" value="1"/>
</dbReference>
<dbReference type="PANTHER" id="PTHR45266:SF3">
    <property type="entry name" value="OXALOACETATE DECARBOXYLASE ALPHA CHAIN"/>
    <property type="match status" value="1"/>
</dbReference>
<evidence type="ECO:0000259" key="3">
    <source>
        <dbReference type="PROSITE" id="PS50968"/>
    </source>
</evidence>
<dbReference type="SUPFAM" id="SSF51230">
    <property type="entry name" value="Single hybrid motif"/>
    <property type="match status" value="1"/>
</dbReference>
<feature type="compositionally biased region" description="Low complexity" evidence="2">
    <location>
        <begin position="28"/>
        <end position="53"/>
    </location>
</feature>
<dbReference type="InterPro" id="IPR050709">
    <property type="entry name" value="Biotin_Carboxyl_Carrier/Decarb"/>
</dbReference>
<evidence type="ECO:0000313" key="4">
    <source>
        <dbReference type="EMBL" id="TLQ48988.1"/>
    </source>
</evidence>
<sequence>MKKYEIEINNEVYRVSVKELPADADMSTGQTAAPATQETQSAPAPAAASGGTEINAPMSGTILKVAVTPGQSVAQGDTLIVLEAMKMENEIVAPADGVVGSISVSQGDSVQSDQLLLTI</sequence>
<feature type="region of interest" description="Disordered" evidence="2">
    <location>
        <begin position="24"/>
        <end position="53"/>
    </location>
</feature>
<evidence type="ECO:0000313" key="5">
    <source>
        <dbReference type="Proteomes" id="UP000306420"/>
    </source>
</evidence>
<accession>A0A5R9EJ78</accession>
<keyword evidence="1" id="KW-0092">Biotin</keyword>
<organism evidence="4 5">
    <name type="scientific">Ruoffia tabacinasalis</name>
    <dbReference type="NCBI Taxonomy" id="87458"/>
    <lineage>
        <taxon>Bacteria</taxon>
        <taxon>Bacillati</taxon>
        <taxon>Bacillota</taxon>
        <taxon>Bacilli</taxon>
        <taxon>Lactobacillales</taxon>
        <taxon>Aerococcaceae</taxon>
        <taxon>Ruoffia</taxon>
    </lineage>
</organism>
<dbReference type="PROSITE" id="PS00188">
    <property type="entry name" value="BIOTIN"/>
    <property type="match status" value="1"/>
</dbReference>
<dbReference type="RefSeq" id="WP_138403882.1">
    <property type="nucleotide sequence ID" value="NZ_VBSP01000005.1"/>
</dbReference>
<dbReference type="EMBL" id="VBSP01000005">
    <property type="protein sequence ID" value="TLQ48988.1"/>
    <property type="molecule type" value="Genomic_DNA"/>
</dbReference>
<dbReference type="Gene3D" id="2.40.50.100">
    <property type="match status" value="1"/>
</dbReference>
<dbReference type="AlphaFoldDB" id="A0A5R9EJ78"/>
<dbReference type="FunFam" id="2.40.50.100:FF:000003">
    <property type="entry name" value="Acetyl-CoA carboxylase biotin carboxyl carrier protein"/>
    <property type="match status" value="1"/>
</dbReference>
<gene>
    <name evidence="4" type="ORF">FEZ33_02840</name>
</gene>
<protein>
    <submittedName>
        <fullName evidence="4">Biotin/lipoyl-binding protein</fullName>
    </submittedName>
</protein>